<dbReference type="PROSITE" id="PS50033">
    <property type="entry name" value="UBX"/>
    <property type="match status" value="1"/>
</dbReference>
<dbReference type="InterPro" id="IPR001012">
    <property type="entry name" value="UBX_dom"/>
</dbReference>
<dbReference type="SUPFAM" id="SSF54236">
    <property type="entry name" value="Ubiquitin-like"/>
    <property type="match status" value="1"/>
</dbReference>
<comment type="caution">
    <text evidence="4">The sequence shown here is derived from an EMBL/GenBank/DDBJ whole genome shotgun (WGS) entry which is preliminary data.</text>
</comment>
<dbReference type="InterPro" id="IPR036249">
    <property type="entry name" value="Thioredoxin-like_sf"/>
</dbReference>
<dbReference type="PANTHER" id="PTHR23322:SF6">
    <property type="entry name" value="UBX DOMAIN-CONTAINING PROTEIN 7"/>
    <property type="match status" value="1"/>
</dbReference>
<reference evidence="4 5" key="1">
    <citation type="submission" date="2024-05" db="EMBL/GenBank/DDBJ databases">
        <title>Haplotype-resolved chromosome-level genome assembly of Huyou (Citrus changshanensis).</title>
        <authorList>
            <person name="Miao C."/>
            <person name="Chen W."/>
            <person name="Wu Y."/>
            <person name="Wang L."/>
            <person name="Zhao S."/>
            <person name="Grierson D."/>
            <person name="Xu C."/>
            <person name="Chen K."/>
        </authorList>
    </citation>
    <scope>NUCLEOTIDE SEQUENCE [LARGE SCALE GENOMIC DNA]</scope>
    <source>
        <strain evidence="4">01-14</strain>
        <tissue evidence="4">Leaf</tissue>
    </source>
</reference>
<evidence type="ECO:0000313" key="4">
    <source>
        <dbReference type="EMBL" id="KAK9221477.1"/>
    </source>
</evidence>
<evidence type="ECO:0000259" key="3">
    <source>
        <dbReference type="PROSITE" id="PS50033"/>
    </source>
</evidence>
<dbReference type="Pfam" id="PF00789">
    <property type="entry name" value="UBX"/>
    <property type="match status" value="1"/>
</dbReference>
<feature type="region of interest" description="Disordered" evidence="2">
    <location>
        <begin position="100"/>
        <end position="120"/>
    </location>
</feature>
<evidence type="ECO:0000256" key="1">
    <source>
        <dbReference type="ARBA" id="ARBA00022786"/>
    </source>
</evidence>
<dbReference type="CDD" id="cd14273">
    <property type="entry name" value="UBA_TAP-C_like"/>
    <property type="match status" value="1"/>
</dbReference>
<dbReference type="Gene3D" id="3.40.30.10">
    <property type="entry name" value="Glutaredoxin"/>
    <property type="match status" value="1"/>
</dbReference>
<dbReference type="PANTHER" id="PTHR23322">
    <property type="entry name" value="FAS-ASSOCIATED PROTEIN"/>
    <property type="match status" value="1"/>
</dbReference>
<keyword evidence="5" id="KW-1185">Reference proteome</keyword>
<dbReference type="Pfam" id="PF14555">
    <property type="entry name" value="UBA_4"/>
    <property type="match status" value="1"/>
</dbReference>
<dbReference type="SUPFAM" id="SSF52833">
    <property type="entry name" value="Thioredoxin-like"/>
    <property type="match status" value="1"/>
</dbReference>
<sequence length="371" mass="42811">MASRKQKKQRKRVISSFLEITNGQTEETAVKILNATNWNLDEAILRFNNNSNNIDEDEYEVEVEVDIEDEVRPPLPVVKDTLCYYPQYYQQKNPEVWESEDNSEVWGSEEPSDNKNNNNNLASLYRPPVDLMFNGSFEKAKVVGSDENKWLLVNLQSPKEFTSHTLNRDTWADEAVSQTIRASNFIFWQVYDDDDDDDDSECRKVCGYYKLDSLPVVLVIDPITGEKMRKWCGMVDPVSLLEDLLSFMESGPRDQLERATKTQLPPYPPVHEQMPAYPAVPEEPLQVARNLVCRIGVRLPDGRMIRRNFLLTDPVQLLWSFCFSQLEEANQTRQFRLTRPDPGAPKPLDYNSKMTFQESGLNNSVILVTLE</sequence>
<gene>
    <name evidence="4" type="ORF">WN944_009903</name>
</gene>
<protein>
    <recommendedName>
        <fullName evidence="3">UBX domain-containing protein</fullName>
    </recommendedName>
</protein>
<dbReference type="Proteomes" id="UP001428341">
    <property type="component" value="Unassembled WGS sequence"/>
</dbReference>
<dbReference type="InterPro" id="IPR006577">
    <property type="entry name" value="UAS"/>
</dbReference>
<keyword evidence="1" id="KW-0833">Ubl conjugation pathway</keyword>
<dbReference type="GO" id="GO:0043130">
    <property type="term" value="F:ubiquitin binding"/>
    <property type="evidence" value="ECO:0007669"/>
    <property type="project" value="TreeGrafter"/>
</dbReference>
<evidence type="ECO:0000256" key="2">
    <source>
        <dbReference type="SAM" id="MobiDB-lite"/>
    </source>
</evidence>
<dbReference type="CDD" id="cd01767">
    <property type="entry name" value="UBX"/>
    <property type="match status" value="1"/>
</dbReference>
<dbReference type="InterPro" id="IPR009060">
    <property type="entry name" value="UBA-like_sf"/>
</dbReference>
<feature type="domain" description="UBX" evidence="3">
    <location>
        <begin position="288"/>
        <end position="369"/>
    </location>
</feature>
<organism evidence="4 5">
    <name type="scientific">Citrus x changshan-huyou</name>
    <dbReference type="NCBI Taxonomy" id="2935761"/>
    <lineage>
        <taxon>Eukaryota</taxon>
        <taxon>Viridiplantae</taxon>
        <taxon>Streptophyta</taxon>
        <taxon>Embryophyta</taxon>
        <taxon>Tracheophyta</taxon>
        <taxon>Spermatophyta</taxon>
        <taxon>Magnoliopsida</taxon>
        <taxon>eudicotyledons</taxon>
        <taxon>Gunneridae</taxon>
        <taxon>Pentapetalae</taxon>
        <taxon>rosids</taxon>
        <taxon>malvids</taxon>
        <taxon>Sapindales</taxon>
        <taxon>Rutaceae</taxon>
        <taxon>Aurantioideae</taxon>
        <taxon>Citrus</taxon>
    </lineage>
</organism>
<evidence type="ECO:0000313" key="5">
    <source>
        <dbReference type="Proteomes" id="UP001428341"/>
    </source>
</evidence>
<dbReference type="InterPro" id="IPR029071">
    <property type="entry name" value="Ubiquitin-like_domsf"/>
</dbReference>
<dbReference type="EMBL" id="JBCGBO010000002">
    <property type="protein sequence ID" value="KAK9221477.1"/>
    <property type="molecule type" value="Genomic_DNA"/>
</dbReference>
<dbReference type="CDD" id="cd02958">
    <property type="entry name" value="UAS"/>
    <property type="match status" value="1"/>
</dbReference>
<dbReference type="SMART" id="SM00594">
    <property type="entry name" value="UAS"/>
    <property type="match status" value="1"/>
</dbReference>
<dbReference type="InterPro" id="IPR050730">
    <property type="entry name" value="UBX_domain-protein"/>
</dbReference>
<dbReference type="GO" id="GO:0005634">
    <property type="term" value="C:nucleus"/>
    <property type="evidence" value="ECO:0007669"/>
    <property type="project" value="TreeGrafter"/>
</dbReference>
<dbReference type="SUPFAM" id="SSF46934">
    <property type="entry name" value="UBA-like"/>
    <property type="match status" value="1"/>
</dbReference>
<proteinExistence type="predicted"/>
<accession>A0AAP0MW61</accession>
<name>A0AAP0MW61_9ROSI</name>
<dbReference type="AlphaFoldDB" id="A0AAP0MW61"/>
<dbReference type="Gene3D" id="1.10.8.10">
    <property type="entry name" value="DNA helicase RuvA subunit, C-terminal domain"/>
    <property type="match status" value="1"/>
</dbReference>
<dbReference type="Pfam" id="PF13899">
    <property type="entry name" value="Thioredoxin_7"/>
    <property type="match status" value="1"/>
</dbReference>
<dbReference type="GO" id="GO:0043161">
    <property type="term" value="P:proteasome-mediated ubiquitin-dependent protein catabolic process"/>
    <property type="evidence" value="ECO:0007669"/>
    <property type="project" value="TreeGrafter"/>
</dbReference>
<dbReference type="Gene3D" id="3.10.20.90">
    <property type="entry name" value="Phosphatidylinositol 3-kinase Catalytic Subunit, Chain A, domain 1"/>
    <property type="match status" value="1"/>
</dbReference>